<dbReference type="PROSITE" id="PS00080">
    <property type="entry name" value="MULTICOPPER_OXIDASE2"/>
    <property type="match status" value="1"/>
</dbReference>
<feature type="region of interest" description="Disordered" evidence="4">
    <location>
        <begin position="99"/>
        <end position="126"/>
    </location>
</feature>
<dbReference type="GO" id="GO:0005507">
    <property type="term" value="F:copper ion binding"/>
    <property type="evidence" value="ECO:0007669"/>
    <property type="project" value="InterPro"/>
</dbReference>
<keyword evidence="2" id="KW-0560">Oxidoreductase</keyword>
<dbReference type="InterPro" id="IPR045800">
    <property type="entry name" value="HMBD"/>
</dbReference>
<feature type="domain" description="Heavy metal binding" evidence="9">
    <location>
        <begin position="132"/>
        <end position="157"/>
    </location>
</feature>
<evidence type="ECO:0000256" key="2">
    <source>
        <dbReference type="ARBA" id="ARBA00023002"/>
    </source>
</evidence>
<feature type="chain" id="PRO_5012116037" evidence="5">
    <location>
        <begin position="20"/>
        <end position="971"/>
    </location>
</feature>
<organism evidence="10 11">
    <name type="scientific">Epilithonimonas mollis</name>
    <dbReference type="NCBI Taxonomy" id="216903"/>
    <lineage>
        <taxon>Bacteria</taxon>
        <taxon>Pseudomonadati</taxon>
        <taxon>Bacteroidota</taxon>
        <taxon>Flavobacteriia</taxon>
        <taxon>Flavobacteriales</taxon>
        <taxon>Weeksellaceae</taxon>
        <taxon>Chryseobacterium group</taxon>
        <taxon>Epilithonimonas</taxon>
    </lineage>
</organism>
<keyword evidence="3" id="KW-0186">Copper</keyword>
<dbReference type="InterPro" id="IPR033138">
    <property type="entry name" value="Cu_oxidase_CS"/>
</dbReference>
<dbReference type="InterPro" id="IPR011707">
    <property type="entry name" value="Cu-oxidase-like_N"/>
</dbReference>
<dbReference type="STRING" id="216903.SAMN05444371_1561"/>
<feature type="domain" description="Heavy metal binding" evidence="9">
    <location>
        <begin position="25"/>
        <end position="52"/>
    </location>
</feature>
<dbReference type="Proteomes" id="UP000184498">
    <property type="component" value="Unassembled WGS sequence"/>
</dbReference>
<keyword evidence="1" id="KW-0479">Metal-binding</keyword>
<dbReference type="SUPFAM" id="SSF49503">
    <property type="entry name" value="Cupredoxins"/>
    <property type="match status" value="3"/>
</dbReference>
<dbReference type="Gene3D" id="2.60.40.420">
    <property type="entry name" value="Cupredoxins - blue copper proteins"/>
    <property type="match status" value="3"/>
</dbReference>
<dbReference type="Pfam" id="PF07732">
    <property type="entry name" value="Cu-oxidase_3"/>
    <property type="match status" value="1"/>
</dbReference>
<dbReference type="CDD" id="cd13848">
    <property type="entry name" value="CuRO_1_CopA"/>
    <property type="match status" value="1"/>
</dbReference>
<dbReference type="PANTHER" id="PTHR11709">
    <property type="entry name" value="MULTI-COPPER OXIDASE"/>
    <property type="match status" value="1"/>
</dbReference>
<dbReference type="Pfam" id="PF19335">
    <property type="entry name" value="HMBD"/>
    <property type="match status" value="3"/>
</dbReference>
<feature type="region of interest" description="Disordered" evidence="4">
    <location>
        <begin position="153"/>
        <end position="183"/>
    </location>
</feature>
<name>A0A1M6QX95_9FLAO</name>
<feature type="domain" description="Plastocyanin-like" evidence="6">
    <location>
        <begin position="447"/>
        <end position="536"/>
    </location>
</feature>
<evidence type="ECO:0000256" key="4">
    <source>
        <dbReference type="SAM" id="MobiDB-lite"/>
    </source>
</evidence>
<dbReference type="InterPro" id="IPR008972">
    <property type="entry name" value="Cupredoxin"/>
</dbReference>
<dbReference type="InterPro" id="IPR034279">
    <property type="entry name" value="CuRO_3_CopA"/>
</dbReference>
<evidence type="ECO:0000259" key="8">
    <source>
        <dbReference type="Pfam" id="PF07732"/>
    </source>
</evidence>
<dbReference type="InterPro" id="IPR034284">
    <property type="entry name" value="CuRO_1_CopA"/>
</dbReference>
<accession>A0A1M6QX95</accession>
<keyword evidence="11" id="KW-1185">Reference proteome</keyword>
<reference evidence="11" key="1">
    <citation type="submission" date="2016-11" db="EMBL/GenBank/DDBJ databases">
        <authorList>
            <person name="Varghese N."/>
            <person name="Submissions S."/>
        </authorList>
    </citation>
    <scope>NUCLEOTIDE SEQUENCE [LARGE SCALE GENOMIC DNA]</scope>
    <source>
        <strain evidence="11">DSM 18016</strain>
    </source>
</reference>
<dbReference type="Pfam" id="PF00394">
    <property type="entry name" value="Cu-oxidase"/>
    <property type="match status" value="1"/>
</dbReference>
<feature type="domain" description="Heavy metal binding" evidence="9">
    <location>
        <begin position="188"/>
        <end position="213"/>
    </location>
</feature>
<protein>
    <submittedName>
        <fullName evidence="10">Copper-resistance protein, CopA family</fullName>
    </submittedName>
</protein>
<dbReference type="InterPro" id="IPR001117">
    <property type="entry name" value="Cu-oxidase_2nd"/>
</dbReference>
<proteinExistence type="predicted"/>
<dbReference type="PROSITE" id="PS00079">
    <property type="entry name" value="MULTICOPPER_OXIDASE1"/>
    <property type="match status" value="1"/>
</dbReference>
<evidence type="ECO:0000313" key="10">
    <source>
        <dbReference type="EMBL" id="SHK24743.1"/>
    </source>
</evidence>
<dbReference type="EMBL" id="FRAM01000002">
    <property type="protein sequence ID" value="SHK24743.1"/>
    <property type="molecule type" value="Genomic_DNA"/>
</dbReference>
<evidence type="ECO:0000256" key="3">
    <source>
        <dbReference type="ARBA" id="ARBA00023008"/>
    </source>
</evidence>
<feature type="compositionally biased region" description="Basic and acidic residues" evidence="4">
    <location>
        <begin position="170"/>
        <end position="183"/>
    </location>
</feature>
<evidence type="ECO:0000313" key="11">
    <source>
        <dbReference type="Proteomes" id="UP000184498"/>
    </source>
</evidence>
<dbReference type="PANTHER" id="PTHR11709:SF394">
    <property type="entry name" value="FI03373P-RELATED"/>
    <property type="match status" value="1"/>
</dbReference>
<dbReference type="AlphaFoldDB" id="A0A1M6QX95"/>
<dbReference type="InterPro" id="IPR002355">
    <property type="entry name" value="Cu_oxidase_Cu_BS"/>
</dbReference>
<dbReference type="InterPro" id="IPR011706">
    <property type="entry name" value="Cu-oxidase_C"/>
</dbReference>
<keyword evidence="5" id="KW-0732">Signal</keyword>
<dbReference type="CDD" id="cd13896">
    <property type="entry name" value="CuRO_3_CopA"/>
    <property type="match status" value="1"/>
</dbReference>
<feature type="signal peptide" evidence="5">
    <location>
        <begin position="1"/>
        <end position="19"/>
    </location>
</feature>
<evidence type="ECO:0000256" key="5">
    <source>
        <dbReference type="SAM" id="SignalP"/>
    </source>
</evidence>
<evidence type="ECO:0000259" key="9">
    <source>
        <dbReference type="Pfam" id="PF19335"/>
    </source>
</evidence>
<dbReference type="InterPro" id="IPR045087">
    <property type="entry name" value="Cu-oxidase_fam"/>
</dbReference>
<sequence length="971" mass="110533">MKYIFSLFLFMAMSINSYSQSTKTVYTCPMHPQVVKLAPGNCPICGMTLVKKTVTEKKTAAKSAPAPKKATVVKKTTGKKPEITAAKTKTVTEVKKPVMPKTKAVPKDPASIKTPEHSTPAPHQHEAAQKMYTCPMHPEVVSDKPGKCPKCGMNLVPQKESGRHQSTGKTPEHQTSDAHQHEEAQKMYTCPMHPEVISDKPGKCPKCGMNLVPQKGKKEDHSAHGNMQIHGEHKMVMPMPEKHLKGGRKVTYHLYVKDTLVNFAGKQKRAIAVNGQIPMPKLEFYEGDTAEVIVHNLMDEETSLHWHGLHLPNKEDGVPWLTQKPIPPHSTYTYSFPIIQNGTHWYHSHTGLQEQIGMYGMMILKKRPEDPTFRKGIDDLPTEHLILSEWTNLNPNNVQRMLHNANDWFAIKKGSTQSYAEAIKEGHFKTKLTNEWKRMLAMDVSDVYYDAFLINGKIESQLSRYKAGDKVRLQIANGGASSYFWLNYAGGKIKVVASDGLDIEPVEVDRLILAVSETVDIVVEIPERNTSYELLVTPEDRTKSASVYIGEGIKKAQAPLPKLKYFEGMRMMNDMMKMNGDMKDMGMEMSYQTMDMNQVMYPEIIAENNAAMPMNTMDNNDAQMDHSKHQMPASGITTLNYEMMKSPYDTSLPKDSPVRELKFTLTGNMNRYVWSMDDRVLAESDKILVKKGEILRITLFNNSMMRHPMHLHGFDFRVLNKNGVQAPLKNVLDIMPMETNVIEFEAKTDGDWFFHCHILYHMMAGMNRVFAVGDYQNPLLPDKASAYKKLQRESNMWHLMAENDFATNGNDGMARISNARWELGTEWRLGYNPHHGYEVETQLGRYVDRMQWLKPFIGFNYHYRKIDRNNIEKNLFGQASTKDERKTFSAGIMYKLPMLVDLQAEIFTDGIVRFQLKREDIPLTARLRGAFMVNTDKEYMAGLKYIVTKNIGISTHYDSDMSWGAGITLNY</sequence>
<dbReference type="GO" id="GO:0016491">
    <property type="term" value="F:oxidoreductase activity"/>
    <property type="evidence" value="ECO:0007669"/>
    <property type="project" value="UniProtKB-KW"/>
</dbReference>
<evidence type="ECO:0000256" key="1">
    <source>
        <dbReference type="ARBA" id="ARBA00022723"/>
    </source>
</evidence>
<feature type="domain" description="Plastocyanin-like" evidence="8">
    <location>
        <begin position="257"/>
        <end position="367"/>
    </location>
</feature>
<evidence type="ECO:0000259" key="6">
    <source>
        <dbReference type="Pfam" id="PF00394"/>
    </source>
</evidence>
<dbReference type="Pfam" id="PF07731">
    <property type="entry name" value="Cu-oxidase_2"/>
    <property type="match status" value="1"/>
</dbReference>
<gene>
    <name evidence="10" type="ORF">SAMN05444371_1561</name>
</gene>
<feature type="domain" description="Plastocyanin-like" evidence="7">
    <location>
        <begin position="659"/>
        <end position="773"/>
    </location>
</feature>
<evidence type="ECO:0000259" key="7">
    <source>
        <dbReference type="Pfam" id="PF07731"/>
    </source>
</evidence>